<dbReference type="InterPro" id="IPR016040">
    <property type="entry name" value="NAD(P)-bd_dom"/>
</dbReference>
<dbReference type="RefSeq" id="WP_055121537.1">
    <property type="nucleotide sequence ID" value="NZ_LKST01000001.1"/>
</dbReference>
<dbReference type="AlphaFoldDB" id="A0A0Q0UEQ0"/>
<keyword evidence="2" id="KW-0456">Lyase</keyword>
<dbReference type="STRING" id="1544416.Cocul_00307"/>
<dbReference type="Proteomes" id="UP000050517">
    <property type="component" value="Unassembled WGS sequence"/>
</dbReference>
<dbReference type="Pfam" id="PF13460">
    <property type="entry name" value="NAD_binding_10"/>
    <property type="match status" value="1"/>
</dbReference>
<dbReference type="InterPro" id="IPR036291">
    <property type="entry name" value="NAD(P)-bd_dom_sf"/>
</dbReference>
<reference evidence="2 3" key="1">
    <citation type="submission" date="2015-10" db="EMBL/GenBank/DDBJ databases">
        <title>Corynebacteirum lowii and Corynebacterium oculi species nova, derived from human clinical disease and and emended description of Corynebacterium mastiditis.</title>
        <authorList>
            <person name="Bernard K."/>
            <person name="Pacheco A.L."/>
            <person name="Mcdougall C."/>
            <person name="Burtx T."/>
            <person name="Weibe D."/>
            <person name="Tyler S."/>
            <person name="Olson A.B."/>
            <person name="Cnockaert M."/>
            <person name="Eguchi H."/>
            <person name="Kuwahara T."/>
            <person name="Nakayama-Imaohji H."/>
            <person name="Boudewijins M."/>
            <person name="Van Hoecke F."/>
            <person name="Bernier A.-M."/>
            <person name="Vandamme P."/>
        </authorList>
    </citation>
    <scope>NUCLEOTIDE SEQUENCE [LARGE SCALE GENOMIC DNA]</scope>
    <source>
        <strain evidence="2 3">NML 130210</strain>
    </source>
</reference>
<gene>
    <name evidence="2" type="primary">yhfK</name>
    <name evidence="2" type="ORF">Cocul_00307</name>
</gene>
<dbReference type="EC" id="4.-.-.-" evidence="2"/>
<dbReference type="PANTHER" id="PTHR15020">
    <property type="entry name" value="FLAVIN REDUCTASE-RELATED"/>
    <property type="match status" value="1"/>
</dbReference>
<dbReference type="Gene3D" id="3.40.50.720">
    <property type="entry name" value="NAD(P)-binding Rossmann-like Domain"/>
    <property type="match status" value="1"/>
</dbReference>
<dbReference type="PATRIC" id="fig|1544416.3.peg.311"/>
<dbReference type="PANTHER" id="PTHR15020:SF50">
    <property type="entry name" value="UPF0659 PROTEIN YMR090W"/>
    <property type="match status" value="1"/>
</dbReference>
<proteinExistence type="predicted"/>
<sequence>MTEQKQQKKAIIVGGHGKVALLAAPLLAREGYAVSSVIRKEEQADDVRAAQATPVVADVQAMGVEELAELFAGQDAIVWSAGAGGGDPERTYAVDRDAAIRSMEAADRAGVKRYVMVSWVGSVPRHGVPESEDFFSYADAKLQADDYLRGTDLDWTILGPSTLSAESGDGRIELLAPQDEWREKGGTASRENVAKAIVESLNGAAVRKFVRFNDGPVPLAEALRAAR</sequence>
<evidence type="ECO:0000313" key="3">
    <source>
        <dbReference type="Proteomes" id="UP000050517"/>
    </source>
</evidence>
<comment type="caution">
    <text evidence="2">The sequence shown here is derived from an EMBL/GenBank/DDBJ whole genome shotgun (WGS) entry which is preliminary data.</text>
</comment>
<dbReference type="OrthoDB" id="4248066at2"/>
<dbReference type="GO" id="GO:0016829">
    <property type="term" value="F:lyase activity"/>
    <property type="evidence" value="ECO:0007669"/>
    <property type="project" value="UniProtKB-KW"/>
</dbReference>
<protein>
    <submittedName>
        <fullName evidence="2">Putative sugar epimerase YhfK</fullName>
        <ecNumber evidence="2">4.-.-.-</ecNumber>
    </submittedName>
</protein>
<feature type="domain" description="NAD(P)-binding" evidence="1">
    <location>
        <begin position="14"/>
        <end position="202"/>
    </location>
</feature>
<evidence type="ECO:0000313" key="2">
    <source>
        <dbReference type="EMBL" id="KQB85169.1"/>
    </source>
</evidence>
<dbReference type="EMBL" id="LKST01000001">
    <property type="protein sequence ID" value="KQB85169.1"/>
    <property type="molecule type" value="Genomic_DNA"/>
</dbReference>
<keyword evidence="3" id="KW-1185">Reference proteome</keyword>
<dbReference type="SUPFAM" id="SSF51735">
    <property type="entry name" value="NAD(P)-binding Rossmann-fold domains"/>
    <property type="match status" value="1"/>
</dbReference>
<name>A0A0Q0UEQ0_9CORY</name>
<accession>A0A0Q0UEQ0</accession>
<evidence type="ECO:0000259" key="1">
    <source>
        <dbReference type="Pfam" id="PF13460"/>
    </source>
</evidence>
<organism evidence="2 3">
    <name type="scientific">Corynebacterium oculi</name>
    <dbReference type="NCBI Taxonomy" id="1544416"/>
    <lineage>
        <taxon>Bacteria</taxon>
        <taxon>Bacillati</taxon>
        <taxon>Actinomycetota</taxon>
        <taxon>Actinomycetes</taxon>
        <taxon>Mycobacteriales</taxon>
        <taxon>Corynebacteriaceae</taxon>
        <taxon>Corynebacterium</taxon>
    </lineage>
</organism>